<name>A0A5J4VVY0_9EUKA</name>
<evidence type="ECO:0000313" key="4">
    <source>
        <dbReference type="EMBL" id="KAA6386841.1"/>
    </source>
</evidence>
<feature type="compositionally biased region" description="Acidic residues" evidence="2">
    <location>
        <begin position="869"/>
        <end position="879"/>
    </location>
</feature>
<feature type="region of interest" description="Disordered" evidence="2">
    <location>
        <begin position="384"/>
        <end position="413"/>
    </location>
</feature>
<feature type="compositionally biased region" description="Low complexity" evidence="2">
    <location>
        <begin position="842"/>
        <end position="863"/>
    </location>
</feature>
<dbReference type="OrthoDB" id="265717at2759"/>
<dbReference type="Proteomes" id="UP000324800">
    <property type="component" value="Unassembled WGS sequence"/>
</dbReference>
<protein>
    <recommendedName>
        <fullName evidence="3">SET domain-containing protein</fullName>
    </recommendedName>
</protein>
<comment type="caution">
    <text evidence="4">The sequence shown here is derived from an EMBL/GenBank/DDBJ whole genome shotgun (WGS) entry which is preliminary data.</text>
</comment>
<dbReference type="SUPFAM" id="SSF82199">
    <property type="entry name" value="SET domain"/>
    <property type="match status" value="1"/>
</dbReference>
<feature type="non-terminal residue" evidence="4">
    <location>
        <position position="1"/>
    </location>
</feature>
<dbReference type="Gene3D" id="6.10.140.2220">
    <property type="match status" value="1"/>
</dbReference>
<feature type="region of interest" description="Disordered" evidence="2">
    <location>
        <begin position="615"/>
        <end position="666"/>
    </location>
</feature>
<feature type="compositionally biased region" description="Basic and acidic residues" evidence="2">
    <location>
        <begin position="622"/>
        <end position="649"/>
    </location>
</feature>
<dbReference type="PROSITE" id="PS50280">
    <property type="entry name" value="SET"/>
    <property type="match status" value="1"/>
</dbReference>
<reference evidence="4 5" key="1">
    <citation type="submission" date="2019-03" db="EMBL/GenBank/DDBJ databases">
        <title>Single cell metagenomics reveals metabolic interactions within the superorganism composed of flagellate Streblomastix strix and complex community of Bacteroidetes bacteria on its surface.</title>
        <authorList>
            <person name="Treitli S.C."/>
            <person name="Kolisko M."/>
            <person name="Husnik F."/>
            <person name="Keeling P."/>
            <person name="Hampl V."/>
        </authorList>
    </citation>
    <scope>NUCLEOTIDE SEQUENCE [LARGE SCALE GENOMIC DNA]</scope>
    <source>
        <strain evidence="4">ST1C</strain>
    </source>
</reference>
<feature type="region of interest" description="Disordered" evidence="2">
    <location>
        <begin position="554"/>
        <end position="576"/>
    </location>
</feature>
<proteinExistence type="predicted"/>
<feature type="compositionally biased region" description="Acidic residues" evidence="2">
    <location>
        <begin position="182"/>
        <end position="193"/>
    </location>
</feature>
<sequence>EQHNKSPFPEEFPQLPAFDKFTPLQKIFDLIGHESSRTSEYSDTQYPVVATALNLLSYEETLAIFKNVVKYDLQKNNCVICGNEKISEEGQTRHCCLRKPEIWKKDWKKSKESWEQAVKDTKKNWNQLKKINKQKEREIKKKRLEEKQLLRELRLAEKAKKRIIGQQNSNDKNKRGFIDKDEDKDDDEDEEVTSDSKSGQNNINSEEDDSDEDPSHPLSLNSMKAVLIPLFIEAQSIADCNAHTIFRDTGFGLFHLGSMFNHSCAPNSAFCHNRRGKIIVVTLRPIRTGEEITVDYSELCISSERRQSELKSTYHFDCGCPRCKRTELKKNGDGIRKQGYRTWTVFGNLPFLQLDELREQQEKEAKERFSGSSATVQASLSIGDKQDDQQLNGNNSFQSSLSSFKVSTPKQPNRIRAIQSGAEDQDEEDEELKIELQAEQEEEEVFGQIDSKGGYSGSWGCIRNDSTIIDALVLENLFNEDDEEEGEQLIDKQQKSEITKKVGQETPQKLKKTEINHISKKQRNEIKGLKREQSRRRYMDDMRMRLRGGITTALIKSQNDEQSTSFSRPGTSLLLDEEMPKQPDLSVEMIDDVEQEAQLRLQRLEELVRKENEEENNIINNNKDKDNNKVEDQDNKDKEQDEIKNKQEQNEDFSETKSNNKIQQDYSPITSEQTKPKHHHLTLHQKQYQLCQQYQQLDSDIQSSHQLTFLQHPTEWDDVLTCFLCADCGGPMREVTRDSIVAEMELREQEKEMKWDIRIQQKEERRKIKEERRRIKEENKKADYDKLRAEEKELLEQNKDKGSPIPGNVYRRRKRQKKNKQTSIRDVDKIKQGDVEDKIEQDSMNNDDQSDSDSNSIASISNDDTSHSDDDDQKDDEFSQEVQTSDGRKQRLSKVLRKKVKRPLYQLLDHLEDFASVKPGEEEEVFKLTDEEIDDDIQMSKLLDGKDMATEDEQSDEEQQIDQKEEEEGNEEEGKEKENKTTSKNKKKKLKSTLKSLGDRKPPFSSDWREYHTLWICRSHPTTHRPLAGHRAFLLSRRTARAWANATDAEVDADSAGNHMPTKFLLNSLVTLNQYLILFRKVIHPHHEAMIQTMYASACLLYNCFVITNTLRHFTTLSLRKTGQKEEDSTPIIPLDRLANSIEMDALLSPLLSPSIVTAIAGYVSRYVQIIYYPGYPRRALDLKMCGILFILSAQDAPKLIQESEFKTQPPLPQAPPATVCTYKEGIKLLQQALDEGEIGFGRKHCEMVEISHWLRGGWRVLAGWERRRFAAHVINNRPVVDDRARVLTGAKTQKDGNALKTTPGKGKNNDETGKK</sequence>
<feature type="coiled-coil region" evidence="1">
    <location>
        <begin position="104"/>
        <end position="159"/>
    </location>
</feature>
<feature type="region of interest" description="Disordered" evidence="2">
    <location>
        <begin position="948"/>
        <end position="1000"/>
    </location>
</feature>
<feature type="compositionally biased region" description="Acidic residues" evidence="2">
    <location>
        <begin position="950"/>
        <end position="971"/>
    </location>
</feature>
<evidence type="ECO:0000256" key="2">
    <source>
        <dbReference type="SAM" id="MobiDB-lite"/>
    </source>
</evidence>
<feature type="domain" description="SET" evidence="3">
    <location>
        <begin position="60"/>
        <end position="297"/>
    </location>
</feature>
<dbReference type="EMBL" id="SNRW01004628">
    <property type="protein sequence ID" value="KAA6386841.1"/>
    <property type="molecule type" value="Genomic_DNA"/>
</dbReference>
<evidence type="ECO:0000259" key="3">
    <source>
        <dbReference type="PROSITE" id="PS50280"/>
    </source>
</evidence>
<dbReference type="PANTHER" id="PTHR12197">
    <property type="entry name" value="HISTONE-LYSINE N-METHYLTRANSFERASE SMYD"/>
    <property type="match status" value="1"/>
</dbReference>
<feature type="region of interest" description="Disordered" evidence="2">
    <location>
        <begin position="1288"/>
        <end position="1316"/>
    </location>
</feature>
<feature type="compositionally biased region" description="Basic residues" evidence="2">
    <location>
        <begin position="983"/>
        <end position="992"/>
    </location>
</feature>
<evidence type="ECO:0000313" key="5">
    <source>
        <dbReference type="Proteomes" id="UP000324800"/>
    </source>
</evidence>
<accession>A0A5J4VVY0</accession>
<organism evidence="4 5">
    <name type="scientific">Streblomastix strix</name>
    <dbReference type="NCBI Taxonomy" id="222440"/>
    <lineage>
        <taxon>Eukaryota</taxon>
        <taxon>Metamonada</taxon>
        <taxon>Preaxostyla</taxon>
        <taxon>Oxymonadida</taxon>
        <taxon>Streblomastigidae</taxon>
        <taxon>Streblomastix</taxon>
    </lineage>
</organism>
<feature type="compositionally biased region" description="Polar residues" evidence="2">
    <location>
        <begin position="554"/>
        <end position="570"/>
    </location>
</feature>
<dbReference type="CDD" id="cd20071">
    <property type="entry name" value="SET_SMYD"/>
    <property type="match status" value="1"/>
</dbReference>
<keyword evidence="1" id="KW-0175">Coiled coil</keyword>
<dbReference type="InterPro" id="IPR001214">
    <property type="entry name" value="SET_dom"/>
</dbReference>
<gene>
    <name evidence="4" type="ORF">EZS28_017634</name>
</gene>
<feature type="compositionally biased region" description="Low complexity" evidence="2">
    <location>
        <begin position="389"/>
        <end position="404"/>
    </location>
</feature>
<feature type="region of interest" description="Disordered" evidence="2">
    <location>
        <begin position="793"/>
        <end position="896"/>
    </location>
</feature>
<dbReference type="Pfam" id="PF00856">
    <property type="entry name" value="SET"/>
    <property type="match status" value="1"/>
</dbReference>
<feature type="compositionally biased region" description="Polar residues" evidence="2">
    <location>
        <begin position="656"/>
        <end position="666"/>
    </location>
</feature>
<feature type="compositionally biased region" description="Basic and acidic residues" evidence="2">
    <location>
        <begin position="972"/>
        <end position="981"/>
    </location>
</feature>
<dbReference type="Gene3D" id="2.170.270.10">
    <property type="entry name" value="SET domain"/>
    <property type="match status" value="1"/>
</dbReference>
<evidence type="ECO:0000256" key="1">
    <source>
        <dbReference type="SAM" id="Coils"/>
    </source>
</evidence>
<dbReference type="InterPro" id="IPR046341">
    <property type="entry name" value="SET_dom_sf"/>
</dbReference>
<feature type="compositionally biased region" description="Basic and acidic residues" evidence="2">
    <location>
        <begin position="793"/>
        <end position="802"/>
    </location>
</feature>
<feature type="compositionally biased region" description="Basic and acidic residues" evidence="2">
    <location>
        <begin position="823"/>
        <end position="841"/>
    </location>
</feature>
<dbReference type="Gene3D" id="1.10.220.160">
    <property type="match status" value="1"/>
</dbReference>
<feature type="compositionally biased region" description="Basic residues" evidence="2">
    <location>
        <begin position="810"/>
        <end position="820"/>
    </location>
</feature>
<dbReference type="InterPro" id="IPR050869">
    <property type="entry name" value="H3K4_H4K5_MeTrfase"/>
</dbReference>
<dbReference type="PANTHER" id="PTHR12197:SF292">
    <property type="entry name" value="SET DOMAIN-CONTAINING PROTEIN"/>
    <property type="match status" value="1"/>
</dbReference>
<feature type="compositionally biased region" description="Polar residues" evidence="2">
    <location>
        <begin position="195"/>
        <end position="204"/>
    </location>
</feature>
<feature type="region of interest" description="Disordered" evidence="2">
    <location>
        <begin position="164"/>
        <end position="218"/>
    </location>
</feature>
<feature type="compositionally biased region" description="Basic and acidic residues" evidence="2">
    <location>
        <begin position="171"/>
        <end position="181"/>
    </location>
</feature>
<feature type="region of interest" description="Disordered" evidence="2">
    <location>
        <begin position="909"/>
        <end position="932"/>
    </location>
</feature>